<accession>A0AAE0DIT7</accession>
<keyword evidence="2" id="KW-1185">Reference proteome</keyword>
<evidence type="ECO:0000313" key="1">
    <source>
        <dbReference type="EMBL" id="KAK3170770.1"/>
    </source>
</evidence>
<dbReference type="EMBL" id="JASNWA010000008">
    <property type="protein sequence ID" value="KAK3170770.1"/>
    <property type="molecule type" value="Genomic_DNA"/>
</dbReference>
<gene>
    <name evidence="1" type="ORF">OEA41_002852</name>
</gene>
<reference evidence="1" key="1">
    <citation type="submission" date="2022-11" db="EMBL/GenBank/DDBJ databases">
        <title>Chromosomal genome sequence assembly and mating type (MAT) locus characterization of the leprose asexual lichenized fungus Lepraria neglecta (Nyl.) Erichsen.</title>
        <authorList>
            <person name="Allen J.L."/>
            <person name="Pfeffer B."/>
        </authorList>
    </citation>
    <scope>NUCLEOTIDE SEQUENCE</scope>
    <source>
        <strain evidence="1">Allen 5258</strain>
    </source>
</reference>
<name>A0AAE0DIT7_9LECA</name>
<dbReference type="AlphaFoldDB" id="A0AAE0DIT7"/>
<comment type="caution">
    <text evidence="1">The sequence shown here is derived from an EMBL/GenBank/DDBJ whole genome shotgun (WGS) entry which is preliminary data.</text>
</comment>
<organism evidence="1 2">
    <name type="scientific">Lepraria neglecta</name>
    <dbReference type="NCBI Taxonomy" id="209136"/>
    <lineage>
        <taxon>Eukaryota</taxon>
        <taxon>Fungi</taxon>
        <taxon>Dikarya</taxon>
        <taxon>Ascomycota</taxon>
        <taxon>Pezizomycotina</taxon>
        <taxon>Lecanoromycetes</taxon>
        <taxon>OSLEUM clade</taxon>
        <taxon>Lecanoromycetidae</taxon>
        <taxon>Lecanorales</taxon>
        <taxon>Lecanorineae</taxon>
        <taxon>Stereocaulaceae</taxon>
        <taxon>Lepraria</taxon>
    </lineage>
</organism>
<sequence>MATPQTSIEVYDQIDAEATTTGADVDIETLEPFVKEEIKKAQELYPFMKHRTDTDFYIYVTTKQLQKKQTLYQERPTADQFWNAAYEFDPLDLPSPEPTELEKFLFSNRLDLIPLGKMYGGIKLALMPGVGSLPISKIESNITLPPARTDSGAISYPDGHPSEECSSGHQINMVIKPSEDRKLRRFASLGWIMTAVDGSHWDYTGHVLVIDMDRGRQHHPWIVLAHEWPNEEDEGEERDFKIHAEEQVECDDSSAEGVFPGDQNRTPIAKLRHIGKGPETNVPFIKQFGQDFEFTLERKSGDRRVQLSKWGPGLAHVMGWHWDEKTKEEVCFAKNGREYMRYNRATGGYRYPSLNDIPIDGEQSLFGELAAMSTSAGSNFAGSLSLASRLGDIEICEEIPRHRQESSTSGF</sequence>
<evidence type="ECO:0000313" key="2">
    <source>
        <dbReference type="Proteomes" id="UP001276659"/>
    </source>
</evidence>
<protein>
    <submittedName>
        <fullName evidence="1">Uncharacterized protein</fullName>
    </submittedName>
</protein>
<proteinExistence type="predicted"/>
<dbReference type="Proteomes" id="UP001276659">
    <property type="component" value="Unassembled WGS sequence"/>
</dbReference>